<sequence length="289" mass="30398">MRWFHALPLALLISPAWAAPAGGDLDRAALRVAGVLDGVVRNCPDNFAQIGTSQKKCVGVGITVEASRVKLGAALGADLFGVWRSRDEQRSVFNWLRVGQDHVFVRLQPDPEGRAQTLVYLDVPPAAPPAPAAPATSGTGATQIGIVVLTPVQPVGPSIIQAMPGGTPQPADTAVAPASATLPMSPDAAPPDGVPAPDHLAPVPFSRTLQLQDRRLNGPDVLAVQNRLIALMRPLRVGQGDGWYGPVTATTVRVFQRANGLNPTGEVDRPTWDRLFSGEATPFDAPVLP</sequence>
<reference evidence="4" key="1">
    <citation type="journal article" date="2019" name="Int. J. Syst. Evol. Microbiol.">
        <title>The Global Catalogue of Microorganisms (GCM) 10K type strain sequencing project: providing services to taxonomists for standard genome sequencing and annotation.</title>
        <authorList>
            <consortium name="The Broad Institute Genomics Platform"/>
            <consortium name="The Broad Institute Genome Sequencing Center for Infectious Disease"/>
            <person name="Wu L."/>
            <person name="Ma J."/>
        </authorList>
    </citation>
    <scope>NUCLEOTIDE SEQUENCE [LARGE SCALE GENOMIC DNA]</scope>
    <source>
        <strain evidence="4">JCM 15443</strain>
    </source>
</reference>
<dbReference type="SUPFAM" id="SSF47090">
    <property type="entry name" value="PGBD-like"/>
    <property type="match status" value="1"/>
</dbReference>
<dbReference type="InterPro" id="IPR002477">
    <property type="entry name" value="Peptidoglycan-bd-like"/>
</dbReference>
<evidence type="ECO:0000313" key="4">
    <source>
        <dbReference type="Proteomes" id="UP000661918"/>
    </source>
</evidence>
<organism evidence="3 4">
    <name type="scientific">Deinococcus aerophilus</name>
    <dbReference type="NCBI Taxonomy" id="522488"/>
    <lineage>
        <taxon>Bacteria</taxon>
        <taxon>Thermotogati</taxon>
        <taxon>Deinococcota</taxon>
        <taxon>Deinococci</taxon>
        <taxon>Deinococcales</taxon>
        <taxon>Deinococcaceae</taxon>
        <taxon>Deinococcus</taxon>
    </lineage>
</organism>
<proteinExistence type="predicted"/>
<name>A0ABQ2GSG5_9DEIO</name>
<evidence type="ECO:0000256" key="1">
    <source>
        <dbReference type="SAM" id="SignalP"/>
    </source>
</evidence>
<protein>
    <recommendedName>
        <fullName evidence="2">Peptidoglycan binding-like domain-containing protein</fullName>
    </recommendedName>
</protein>
<feature type="domain" description="Peptidoglycan binding-like" evidence="2">
    <location>
        <begin position="217"/>
        <end position="275"/>
    </location>
</feature>
<evidence type="ECO:0000313" key="3">
    <source>
        <dbReference type="EMBL" id="GGM09739.1"/>
    </source>
</evidence>
<dbReference type="InterPro" id="IPR036366">
    <property type="entry name" value="PGBDSf"/>
</dbReference>
<dbReference type="EMBL" id="BMOM01000012">
    <property type="protein sequence ID" value="GGM09739.1"/>
    <property type="molecule type" value="Genomic_DNA"/>
</dbReference>
<dbReference type="Pfam" id="PF01471">
    <property type="entry name" value="PG_binding_1"/>
    <property type="match status" value="1"/>
</dbReference>
<dbReference type="RefSeq" id="WP_188903544.1">
    <property type="nucleotide sequence ID" value="NZ_BMOM01000012.1"/>
</dbReference>
<comment type="caution">
    <text evidence="3">The sequence shown here is derived from an EMBL/GenBank/DDBJ whole genome shotgun (WGS) entry which is preliminary data.</text>
</comment>
<feature type="signal peptide" evidence="1">
    <location>
        <begin position="1"/>
        <end position="18"/>
    </location>
</feature>
<accession>A0ABQ2GSG5</accession>
<keyword evidence="4" id="KW-1185">Reference proteome</keyword>
<feature type="chain" id="PRO_5045280431" description="Peptidoglycan binding-like domain-containing protein" evidence="1">
    <location>
        <begin position="19"/>
        <end position="289"/>
    </location>
</feature>
<dbReference type="Proteomes" id="UP000661918">
    <property type="component" value="Unassembled WGS sequence"/>
</dbReference>
<dbReference type="InterPro" id="IPR036365">
    <property type="entry name" value="PGBD-like_sf"/>
</dbReference>
<gene>
    <name evidence="3" type="ORF">GCM10010841_17700</name>
</gene>
<keyword evidence="1" id="KW-0732">Signal</keyword>
<evidence type="ECO:0000259" key="2">
    <source>
        <dbReference type="Pfam" id="PF01471"/>
    </source>
</evidence>
<dbReference type="Gene3D" id="1.10.101.10">
    <property type="entry name" value="PGBD-like superfamily/PGBD"/>
    <property type="match status" value="1"/>
</dbReference>